<evidence type="ECO:0000313" key="10">
    <source>
        <dbReference type="EMBL" id="CAN93147.1"/>
    </source>
</evidence>
<dbReference type="KEGG" id="scl:sce2988"/>
<protein>
    <submittedName>
        <fullName evidence="10">Outer membrane efflux protein</fullName>
    </submittedName>
</protein>
<evidence type="ECO:0000313" key="11">
    <source>
        <dbReference type="Proteomes" id="UP000002139"/>
    </source>
</evidence>
<evidence type="ECO:0000256" key="6">
    <source>
        <dbReference type="ARBA" id="ARBA00023136"/>
    </source>
</evidence>
<name>A9GFG4_SORC5</name>
<sequence length="569" mass="59287">MKSTAPSSRRSISLASTLAGLLALGLIASPAAGQPAAPRPAAPQPVTPPPAPVPPAAGQPQPTGAPVPAAQPAAPKADPLATALAPQPGGLTPDDVAKAALRTRASLRAKQADLRAAAAKVDQAMVNFFPRLTLTATYTRLSEVETPALGAGAPAFSVVDAEGEPVFDAAGLPRFTPGRLSTAPCPGAADSQCIVDANTDPASRVFVELARSPGLSLPSSVNSYSLTASLAVPISDYVFRISQGYAAASHAESAKKLELQAETLQAAADAKIAFFNWVRVKGQVVVAGEAVSQARAHVEDARRTFEVGLLSRADVLRLEAQVAGAEQVLNEAQAALLVADDQIRIALGAAPDRPLTLGIDVMGSAPAKPPAEALPALVQEALQKRLEIRALDETQYSLEKAEAVTRAGYFPRLDGFADLTYANPNQRVFGAQDRFDATWSAGVRATWVVNDIFATAAASAEANARTTQIAEQKAALRDALRLEVVSAYSELNKAASSIESAERQLAAAAESMRVRSELFRAGRATSVDVVDAEGEVTRARLQQLNARVGALVAKTRLDHVVGRDAKDVK</sequence>
<organism evidence="10 11">
    <name type="scientific">Sorangium cellulosum (strain So ce56)</name>
    <name type="common">Polyangium cellulosum (strain So ce56)</name>
    <dbReference type="NCBI Taxonomy" id="448385"/>
    <lineage>
        <taxon>Bacteria</taxon>
        <taxon>Pseudomonadati</taxon>
        <taxon>Myxococcota</taxon>
        <taxon>Polyangia</taxon>
        <taxon>Polyangiales</taxon>
        <taxon>Polyangiaceae</taxon>
        <taxon>Sorangium</taxon>
    </lineage>
</organism>
<dbReference type="HOGENOM" id="CLU_552944_0_0_7"/>
<dbReference type="Pfam" id="PF02321">
    <property type="entry name" value="OEP"/>
    <property type="match status" value="2"/>
</dbReference>
<feature type="region of interest" description="Disordered" evidence="8">
    <location>
        <begin position="31"/>
        <end position="94"/>
    </location>
</feature>
<comment type="similarity">
    <text evidence="2">Belongs to the outer membrane factor (OMF) (TC 1.B.17) family.</text>
</comment>
<feature type="chain" id="PRO_5002739042" evidence="9">
    <location>
        <begin position="34"/>
        <end position="569"/>
    </location>
</feature>
<evidence type="ECO:0000256" key="1">
    <source>
        <dbReference type="ARBA" id="ARBA00004442"/>
    </source>
</evidence>
<dbReference type="OrthoDB" id="5515282at2"/>
<keyword evidence="6" id="KW-0472">Membrane</keyword>
<evidence type="ECO:0000256" key="7">
    <source>
        <dbReference type="ARBA" id="ARBA00023237"/>
    </source>
</evidence>
<dbReference type="GO" id="GO:1990281">
    <property type="term" value="C:efflux pump complex"/>
    <property type="evidence" value="ECO:0007669"/>
    <property type="project" value="TreeGrafter"/>
</dbReference>
<dbReference type="BioCyc" id="SCEL448385:SCE_RS15340-MONOMER"/>
<dbReference type="InterPro" id="IPR003423">
    <property type="entry name" value="OMP_efflux"/>
</dbReference>
<comment type="subcellular location">
    <subcellularLocation>
        <location evidence="1">Cell outer membrane</location>
    </subcellularLocation>
</comment>
<dbReference type="Gene3D" id="1.20.1600.10">
    <property type="entry name" value="Outer membrane efflux proteins (OEP)"/>
    <property type="match status" value="2"/>
</dbReference>
<proteinExistence type="inferred from homology"/>
<feature type="compositionally biased region" description="Low complexity" evidence="8">
    <location>
        <begin position="58"/>
        <end position="75"/>
    </location>
</feature>
<evidence type="ECO:0000256" key="4">
    <source>
        <dbReference type="ARBA" id="ARBA00022452"/>
    </source>
</evidence>
<evidence type="ECO:0000256" key="5">
    <source>
        <dbReference type="ARBA" id="ARBA00022692"/>
    </source>
</evidence>
<dbReference type="RefSeq" id="WP_012235619.1">
    <property type="nucleotide sequence ID" value="NC_010162.1"/>
</dbReference>
<dbReference type="GO" id="GO:0015562">
    <property type="term" value="F:efflux transmembrane transporter activity"/>
    <property type="evidence" value="ECO:0007669"/>
    <property type="project" value="InterPro"/>
</dbReference>
<feature type="compositionally biased region" description="Pro residues" evidence="8">
    <location>
        <begin position="37"/>
        <end position="57"/>
    </location>
</feature>
<dbReference type="GO" id="GO:0015288">
    <property type="term" value="F:porin activity"/>
    <property type="evidence" value="ECO:0007669"/>
    <property type="project" value="TreeGrafter"/>
</dbReference>
<dbReference type="STRING" id="448385.sce2988"/>
<dbReference type="Proteomes" id="UP000002139">
    <property type="component" value="Chromosome"/>
</dbReference>
<dbReference type="InterPro" id="IPR051906">
    <property type="entry name" value="TolC-like"/>
</dbReference>
<keyword evidence="7" id="KW-0998">Cell outer membrane</keyword>
<keyword evidence="3" id="KW-0813">Transport</keyword>
<accession>A9GFG4</accession>
<dbReference type="PANTHER" id="PTHR30026">
    <property type="entry name" value="OUTER MEMBRANE PROTEIN TOLC"/>
    <property type="match status" value="1"/>
</dbReference>
<dbReference type="eggNOG" id="COG1538">
    <property type="taxonomic scope" value="Bacteria"/>
</dbReference>
<evidence type="ECO:0000256" key="8">
    <source>
        <dbReference type="SAM" id="MobiDB-lite"/>
    </source>
</evidence>
<dbReference type="AlphaFoldDB" id="A9GFG4"/>
<evidence type="ECO:0000256" key="3">
    <source>
        <dbReference type="ARBA" id="ARBA00022448"/>
    </source>
</evidence>
<keyword evidence="9" id="KW-0732">Signal</keyword>
<evidence type="ECO:0000256" key="9">
    <source>
        <dbReference type="SAM" id="SignalP"/>
    </source>
</evidence>
<dbReference type="PANTHER" id="PTHR30026:SF21">
    <property type="entry name" value="SLR1270 PROTEIN"/>
    <property type="match status" value="1"/>
</dbReference>
<dbReference type="EMBL" id="AM746676">
    <property type="protein sequence ID" value="CAN93147.1"/>
    <property type="molecule type" value="Genomic_DNA"/>
</dbReference>
<keyword evidence="4" id="KW-1134">Transmembrane beta strand</keyword>
<evidence type="ECO:0000256" key="2">
    <source>
        <dbReference type="ARBA" id="ARBA00007613"/>
    </source>
</evidence>
<keyword evidence="5" id="KW-0812">Transmembrane</keyword>
<dbReference type="SUPFAM" id="SSF56954">
    <property type="entry name" value="Outer membrane efflux proteins (OEP)"/>
    <property type="match status" value="1"/>
</dbReference>
<feature type="signal peptide" evidence="9">
    <location>
        <begin position="1"/>
        <end position="33"/>
    </location>
</feature>
<dbReference type="GO" id="GO:0009279">
    <property type="term" value="C:cell outer membrane"/>
    <property type="evidence" value="ECO:0007669"/>
    <property type="project" value="UniProtKB-SubCell"/>
</dbReference>
<keyword evidence="11" id="KW-1185">Reference proteome</keyword>
<gene>
    <name evidence="10" type="ordered locus">sce2988</name>
</gene>
<reference evidence="10 11" key="1">
    <citation type="journal article" date="2007" name="Nat. Biotechnol.">
        <title>Complete genome sequence of the myxobacterium Sorangium cellulosum.</title>
        <authorList>
            <person name="Schneiker S."/>
            <person name="Perlova O."/>
            <person name="Kaiser O."/>
            <person name="Gerth K."/>
            <person name="Alici A."/>
            <person name="Altmeyer M.O."/>
            <person name="Bartels D."/>
            <person name="Bekel T."/>
            <person name="Beyer S."/>
            <person name="Bode E."/>
            <person name="Bode H.B."/>
            <person name="Bolten C.J."/>
            <person name="Choudhuri J.V."/>
            <person name="Doss S."/>
            <person name="Elnakady Y.A."/>
            <person name="Frank B."/>
            <person name="Gaigalat L."/>
            <person name="Goesmann A."/>
            <person name="Groeger C."/>
            <person name="Gross F."/>
            <person name="Jelsbak L."/>
            <person name="Jelsbak L."/>
            <person name="Kalinowski J."/>
            <person name="Kegler C."/>
            <person name="Knauber T."/>
            <person name="Konietzny S."/>
            <person name="Kopp M."/>
            <person name="Krause L."/>
            <person name="Krug D."/>
            <person name="Linke B."/>
            <person name="Mahmud T."/>
            <person name="Martinez-Arias R."/>
            <person name="McHardy A.C."/>
            <person name="Merai M."/>
            <person name="Meyer F."/>
            <person name="Mormann S."/>
            <person name="Munoz-Dorado J."/>
            <person name="Perez J."/>
            <person name="Pradella S."/>
            <person name="Rachid S."/>
            <person name="Raddatz G."/>
            <person name="Rosenau F."/>
            <person name="Rueckert C."/>
            <person name="Sasse F."/>
            <person name="Scharfe M."/>
            <person name="Schuster S.C."/>
            <person name="Suen G."/>
            <person name="Treuner-Lange A."/>
            <person name="Velicer G.J."/>
            <person name="Vorholter F.-J."/>
            <person name="Weissman K.J."/>
            <person name="Welch R.D."/>
            <person name="Wenzel S.C."/>
            <person name="Whitworth D.E."/>
            <person name="Wilhelm S."/>
            <person name="Wittmann C."/>
            <person name="Bloecker H."/>
            <person name="Puehler A."/>
            <person name="Mueller R."/>
        </authorList>
    </citation>
    <scope>NUCLEOTIDE SEQUENCE [LARGE SCALE GENOMIC DNA]</scope>
    <source>
        <strain evidence="11">So ce56</strain>
    </source>
</reference>